<evidence type="ECO:0000256" key="2">
    <source>
        <dbReference type="ARBA" id="ARBA00022475"/>
    </source>
</evidence>
<feature type="region of interest" description="Disordered" evidence="8">
    <location>
        <begin position="483"/>
        <end position="502"/>
    </location>
</feature>
<keyword evidence="7" id="KW-0175">Coiled coil</keyword>
<feature type="region of interest" description="Disordered" evidence="8">
    <location>
        <begin position="276"/>
        <end position="311"/>
    </location>
</feature>
<evidence type="ECO:0000256" key="7">
    <source>
        <dbReference type="SAM" id="Coils"/>
    </source>
</evidence>
<keyword evidence="13" id="KW-1185">Reference proteome</keyword>
<evidence type="ECO:0000256" key="9">
    <source>
        <dbReference type="SAM" id="Phobius"/>
    </source>
</evidence>
<evidence type="ECO:0000259" key="10">
    <source>
        <dbReference type="Pfam" id="PF02687"/>
    </source>
</evidence>
<evidence type="ECO:0000256" key="5">
    <source>
        <dbReference type="ARBA" id="ARBA00023136"/>
    </source>
</evidence>
<dbReference type="RefSeq" id="WP_244412480.1">
    <property type="nucleotide sequence ID" value="NZ_AP025564.1"/>
</dbReference>
<feature type="transmembrane region" description="Helical" evidence="9">
    <location>
        <begin position="1033"/>
        <end position="1050"/>
    </location>
</feature>
<evidence type="ECO:0000313" key="12">
    <source>
        <dbReference type="EMBL" id="BDE96175.1"/>
    </source>
</evidence>
<feature type="transmembrane region" description="Helical" evidence="9">
    <location>
        <begin position="573"/>
        <end position="593"/>
    </location>
</feature>
<keyword evidence="2" id="KW-1003">Cell membrane</keyword>
<dbReference type="PANTHER" id="PTHR30287:SF1">
    <property type="entry name" value="INNER MEMBRANE PROTEIN"/>
    <property type="match status" value="1"/>
</dbReference>
<evidence type="ECO:0000259" key="11">
    <source>
        <dbReference type="Pfam" id="PF12704"/>
    </source>
</evidence>
<feature type="transmembrane region" description="Helical" evidence="9">
    <location>
        <begin position="981"/>
        <end position="1000"/>
    </location>
</feature>
<dbReference type="Pfam" id="PF02687">
    <property type="entry name" value="FtsX"/>
    <property type="match status" value="2"/>
</dbReference>
<feature type="transmembrane region" description="Helical" evidence="9">
    <location>
        <begin position="621"/>
        <end position="648"/>
    </location>
</feature>
<evidence type="ECO:0000256" key="1">
    <source>
        <dbReference type="ARBA" id="ARBA00004651"/>
    </source>
</evidence>
<dbReference type="EMBL" id="AP025564">
    <property type="protein sequence ID" value="BDE96175.1"/>
    <property type="molecule type" value="Genomic_DNA"/>
</dbReference>
<proteinExistence type="inferred from homology"/>
<feature type="domain" description="ABC3 transporter permease C-terminal" evidence="10">
    <location>
        <begin position="576"/>
        <end position="697"/>
    </location>
</feature>
<gene>
    <name evidence="12" type="ORF">CE91St30_15080</name>
</gene>
<dbReference type="Gene3D" id="1.10.287.620">
    <property type="entry name" value="Helix Hairpins"/>
    <property type="match status" value="1"/>
</dbReference>
<dbReference type="Proteomes" id="UP001320544">
    <property type="component" value="Chromosome"/>
</dbReference>
<name>A0ABM7WIR2_9ACTN</name>
<dbReference type="Pfam" id="PF12704">
    <property type="entry name" value="MacB_PCD"/>
    <property type="match status" value="1"/>
</dbReference>
<organism evidence="12 13">
    <name type="scientific">Raoultibacter timonensis</name>
    <dbReference type="NCBI Taxonomy" id="1907662"/>
    <lineage>
        <taxon>Bacteria</taxon>
        <taxon>Bacillati</taxon>
        <taxon>Actinomycetota</taxon>
        <taxon>Coriobacteriia</taxon>
        <taxon>Eggerthellales</taxon>
        <taxon>Eggerthellaceae</taxon>
        <taxon>Raoultibacter</taxon>
    </lineage>
</organism>
<evidence type="ECO:0000256" key="8">
    <source>
        <dbReference type="SAM" id="MobiDB-lite"/>
    </source>
</evidence>
<keyword evidence="3 9" id="KW-0812">Transmembrane</keyword>
<feature type="transmembrane region" description="Helical" evidence="9">
    <location>
        <begin position="1070"/>
        <end position="1092"/>
    </location>
</feature>
<dbReference type="PANTHER" id="PTHR30287">
    <property type="entry name" value="MEMBRANE COMPONENT OF PREDICTED ABC SUPERFAMILY METABOLITE UPTAKE TRANSPORTER"/>
    <property type="match status" value="1"/>
</dbReference>
<evidence type="ECO:0000256" key="4">
    <source>
        <dbReference type="ARBA" id="ARBA00022989"/>
    </source>
</evidence>
<comment type="subcellular location">
    <subcellularLocation>
        <location evidence="1">Cell membrane</location>
        <topology evidence="1">Multi-pass membrane protein</topology>
    </subcellularLocation>
</comment>
<accession>A0ABM7WIR2</accession>
<keyword evidence="4 9" id="KW-1133">Transmembrane helix</keyword>
<dbReference type="InterPro" id="IPR003838">
    <property type="entry name" value="ABC3_permease_C"/>
</dbReference>
<feature type="transmembrane region" description="Helical" evidence="9">
    <location>
        <begin position="20"/>
        <end position="37"/>
    </location>
</feature>
<dbReference type="Gene3D" id="6.10.250.2200">
    <property type="match status" value="1"/>
</dbReference>
<feature type="domain" description="ABC3 transporter permease C-terminal" evidence="10">
    <location>
        <begin position="984"/>
        <end position="1101"/>
    </location>
</feature>
<evidence type="ECO:0000256" key="6">
    <source>
        <dbReference type="ARBA" id="ARBA00038076"/>
    </source>
</evidence>
<dbReference type="InterPro" id="IPR038766">
    <property type="entry name" value="Membrane_comp_ABC_pdt"/>
</dbReference>
<feature type="transmembrane region" description="Helical" evidence="9">
    <location>
        <begin position="668"/>
        <end position="693"/>
    </location>
</feature>
<dbReference type="InterPro" id="IPR025857">
    <property type="entry name" value="MacB_PCD"/>
</dbReference>
<keyword evidence="5 9" id="KW-0472">Membrane</keyword>
<feature type="domain" description="MacB-like periplasmic core" evidence="11">
    <location>
        <begin position="746"/>
        <end position="940"/>
    </location>
</feature>
<comment type="similarity">
    <text evidence="6">Belongs to the ABC-4 integral membrane protein family.</text>
</comment>
<feature type="transmembrane region" description="Helical" evidence="9">
    <location>
        <begin position="742"/>
        <end position="762"/>
    </location>
</feature>
<sequence>MRSAFSKDFWRSISHSWGRFLAIAAIVALGAGFYAGLRMTAPDMELAADAYYDGTDLYDIRVLSTMGLADDDIAALEKIEGVGGVMGAYQVDAMSLMGGEQVTVRIHSLDIDAAHASDTSDGLNAVSDDSDYLNRPLLVEGTWPAEPDECVVSADAVMATPLKVGDTIELSEGSQDLDDTLVSKTYTITGFVRASYYMSSGSLGTTSLGSGALAQYMYVSTSSFKADQPYTEAYVAVAGAKDEFASGEGYAERVAAVLARIEDAAPSLEARRLDEVKREAQDELDKNREEYERERADAQTQLDEAKQQLDDAKQELDAAKETLDATPSQLDGAAATIASSEQRISSGQAEYDAGVSELANQRTEAQGRFDAAQAEIDEQQAQLDTAQATLSRLEPQLEAAKQQLAGMQPTDPGYGELAAQVAALEESVEKLREALAGGIPALEQARSELAAAKDTAEQQFAAAQARLDQAAAELSDGRAQLEQGRAQLASGQQDYESGKRSYDEGLAEYEDSLAEYESQKAEAEEKFADAEKKIDDAQAEIDDIEAPEIYVMDRTKNVGAESFKSDAQRVDQIAQVFPFIFFLVAALVALTTMTRMVEDERVLIGTFKALGYSRARISMKYLAYAGIASGTGALVGILALSQLLPAVIMNAYGIIYTVPVAPTPIDPVFAAISAGLGIGVTLAATAAAAVATLREQPATLMLPRAPKAGKRILLERIGPLWRRMSFSWKVTFRNIFRYKKRFFMTLIGIAGCTALLLTGLGLSDAINDIITKQFGQIYQYNTTIGLSDDPTDDDMGKVRSAIDDKNAIEAYTYADTTSMTASAPGEKDQSVHVIVPEDPEAFQSFVTMRERVGHVPLELSGDAVLVSEKIATELGLQVGDPITLSKQDAIGNTTDEGYTVTVTGIMENYVSQYVFMTPELYERVSGEAPEFTTIFAKASSDPAVRSSLSDELLSIESVRTVGYNDETIDSYEKMLGSVNSIVVVLVVAAAALAFVVLYNLTNINITERQREIATLKVLGFTTREVDAYIFREIMLLTVIGCLVGLVFGVFMENFVVVTAEVDQVMFGREIHAMSFVIAFLLTMAFAVLVALAMRRKLAKIDMVESLKSIE</sequence>
<evidence type="ECO:0000256" key="3">
    <source>
        <dbReference type="ARBA" id="ARBA00022692"/>
    </source>
</evidence>
<evidence type="ECO:0000313" key="13">
    <source>
        <dbReference type="Proteomes" id="UP001320544"/>
    </source>
</evidence>
<protein>
    <submittedName>
        <fullName evidence="12">Membrane protein</fullName>
    </submittedName>
</protein>
<feature type="coiled-coil region" evidence="7">
    <location>
        <begin position="355"/>
        <end position="473"/>
    </location>
</feature>
<reference evidence="12 13" key="1">
    <citation type="submission" date="2022-01" db="EMBL/GenBank/DDBJ databases">
        <title>Novel bile acid biosynthetic pathways are enriched in the microbiome of centenarians.</title>
        <authorList>
            <person name="Sato Y."/>
            <person name="Atarashi K."/>
            <person name="Plichta R.D."/>
            <person name="Arai Y."/>
            <person name="Sasajima S."/>
            <person name="Kearney M.S."/>
            <person name="Suda W."/>
            <person name="Takeshita K."/>
            <person name="Sasaki T."/>
            <person name="Okamoto S."/>
            <person name="Skelly N.A."/>
            <person name="Okamura Y."/>
            <person name="Vlamakis H."/>
            <person name="Li Y."/>
            <person name="Tanoue T."/>
            <person name="Takei H."/>
            <person name="Nittono H."/>
            <person name="Narushima S."/>
            <person name="Irie J."/>
            <person name="Itoh H."/>
            <person name="Moriya K."/>
            <person name="Sugiura Y."/>
            <person name="Suematsu M."/>
            <person name="Moritoki N."/>
            <person name="Shibata S."/>
            <person name="Littman R.D."/>
            <person name="Fischbach A.M."/>
            <person name="Uwamino Y."/>
            <person name="Inoue T."/>
            <person name="Honda A."/>
            <person name="Hattori M."/>
            <person name="Murai T."/>
            <person name="Xavier J.R."/>
            <person name="Hirose N."/>
            <person name="Honda K."/>
        </authorList>
    </citation>
    <scope>NUCLEOTIDE SEQUENCE [LARGE SCALE GENOMIC DNA]</scope>
    <source>
        <strain evidence="12 13">CE91-St30</strain>
    </source>
</reference>